<feature type="transmembrane region" description="Helical" evidence="10">
    <location>
        <begin position="272"/>
        <end position="290"/>
    </location>
</feature>
<dbReference type="PANTHER" id="PTHR28097">
    <property type="entry name" value="PHEROMONE A FACTOR RECEPTOR"/>
    <property type="match status" value="1"/>
</dbReference>
<evidence type="ECO:0000256" key="5">
    <source>
        <dbReference type="ARBA" id="ARBA00022989"/>
    </source>
</evidence>
<keyword evidence="6" id="KW-0297">G-protein coupled receptor</keyword>
<evidence type="ECO:0000256" key="9">
    <source>
        <dbReference type="ARBA" id="ARBA00023224"/>
    </source>
</evidence>
<dbReference type="GO" id="GO:0005886">
    <property type="term" value="C:plasma membrane"/>
    <property type="evidence" value="ECO:0007669"/>
    <property type="project" value="TreeGrafter"/>
</dbReference>
<keyword evidence="3" id="KW-0589">Pheromone response</keyword>
<dbReference type="InterPro" id="IPR001499">
    <property type="entry name" value="GPCR_STE3"/>
</dbReference>
<name>A0A0H5FTX2_9BASI</name>
<dbReference type="GO" id="GO:0000750">
    <property type="term" value="P:pheromone-dependent signal transduction involved in conjugation with cellular fusion"/>
    <property type="evidence" value="ECO:0007669"/>
    <property type="project" value="TreeGrafter"/>
</dbReference>
<dbReference type="PRINTS" id="PR00900">
    <property type="entry name" value="PHEROMONEAR"/>
</dbReference>
<proteinExistence type="inferred from homology"/>
<evidence type="ECO:0000256" key="2">
    <source>
        <dbReference type="ARBA" id="ARBA00011085"/>
    </source>
</evidence>
<evidence type="ECO:0000256" key="10">
    <source>
        <dbReference type="SAM" id="Phobius"/>
    </source>
</evidence>
<evidence type="ECO:0000256" key="8">
    <source>
        <dbReference type="ARBA" id="ARBA00023170"/>
    </source>
</evidence>
<evidence type="ECO:0000256" key="4">
    <source>
        <dbReference type="ARBA" id="ARBA00022692"/>
    </source>
</evidence>
<feature type="transmembrane region" description="Helical" evidence="10">
    <location>
        <begin position="112"/>
        <end position="132"/>
    </location>
</feature>
<evidence type="ECO:0000256" key="3">
    <source>
        <dbReference type="ARBA" id="ARBA00022507"/>
    </source>
</evidence>
<dbReference type="EMBL" id="LN868511">
    <property type="protein sequence ID" value="CRX79175.1"/>
    <property type="molecule type" value="Genomic_DNA"/>
</dbReference>
<keyword evidence="9" id="KW-0807">Transducer</keyword>
<dbReference type="InterPro" id="IPR001546">
    <property type="entry name" value="GPCR_Pheromne_A_rcpt"/>
</dbReference>
<evidence type="ECO:0000256" key="1">
    <source>
        <dbReference type="ARBA" id="ARBA00004141"/>
    </source>
</evidence>
<dbReference type="GO" id="GO:0004933">
    <property type="term" value="F:mating-type a-factor pheromone receptor activity"/>
    <property type="evidence" value="ECO:0007669"/>
    <property type="project" value="InterPro"/>
</dbReference>
<evidence type="ECO:0008006" key="12">
    <source>
        <dbReference type="Google" id="ProtNLM"/>
    </source>
</evidence>
<dbReference type="AlphaFoldDB" id="A0A0H5FTX2"/>
<dbReference type="CDD" id="cd14966">
    <property type="entry name" value="7tmD_STE3"/>
    <property type="match status" value="1"/>
</dbReference>
<comment type="similarity">
    <text evidence="2">Belongs to the G-protein coupled receptor 4 family.</text>
</comment>
<keyword evidence="5 10" id="KW-1133">Transmembrane helix</keyword>
<organism evidence="11">
    <name type="scientific">Leucosporidium scottii</name>
    <dbReference type="NCBI Taxonomy" id="5278"/>
    <lineage>
        <taxon>Eukaryota</taxon>
        <taxon>Fungi</taxon>
        <taxon>Dikarya</taxon>
        <taxon>Basidiomycota</taxon>
        <taxon>Pucciniomycotina</taxon>
        <taxon>Microbotryomycetes</taxon>
        <taxon>Leucosporidiales</taxon>
        <taxon>Leucosporidium</taxon>
    </lineage>
</organism>
<dbReference type="Pfam" id="PF02076">
    <property type="entry name" value="STE3"/>
    <property type="match status" value="1"/>
</dbReference>
<feature type="transmembrane region" description="Helical" evidence="10">
    <location>
        <begin position="33"/>
        <end position="54"/>
    </location>
</feature>
<keyword evidence="4 10" id="KW-0812">Transmembrane</keyword>
<sequence>MVLNAAFPTFNFLAILFILLPSTWHWRARNTPTLLLIFWLLAALVPQAINASVWYNTADDIAPIWCDITTKLKVGADVGVAAASLCLMRQLESIAAARQIHFSPSDRRRQRLVDLALGLGLPTLIMILHVVVQGHRYDILQRVGCIAAVYWSYPAVFFVTIWPPLLLTLAAAYGALALRLFLARRYQFAKLLESSKSAITPSRFIRLIALASLQIAFSLPILLTIMVRNIQSNHLRPYTSWASVHDGFNYVGAATLEQWTAGKRADVQITELGYWLPVVIASFFFLFFGLGEESLAAYRTWWSTALVALHLQHSRPSSP</sequence>
<feature type="transmembrane region" description="Helical" evidence="10">
    <location>
        <begin position="204"/>
        <end position="227"/>
    </location>
</feature>
<keyword evidence="8" id="KW-0675">Receptor</keyword>
<protein>
    <recommendedName>
        <fullName evidence="12">Mating pheromone receptor a1</fullName>
    </recommendedName>
</protein>
<keyword evidence="7 10" id="KW-0472">Membrane</keyword>
<dbReference type="PANTHER" id="PTHR28097:SF1">
    <property type="entry name" value="PHEROMONE A FACTOR RECEPTOR"/>
    <property type="match status" value="1"/>
</dbReference>
<dbReference type="PRINTS" id="PR00899">
    <property type="entry name" value="GPCRSTE3"/>
</dbReference>
<accession>A0A0H5FTX2</accession>
<feature type="transmembrane region" description="Helical" evidence="10">
    <location>
        <begin position="6"/>
        <end position="26"/>
    </location>
</feature>
<feature type="transmembrane region" description="Helical" evidence="10">
    <location>
        <begin position="161"/>
        <end position="183"/>
    </location>
</feature>
<evidence type="ECO:0000256" key="7">
    <source>
        <dbReference type="ARBA" id="ARBA00023136"/>
    </source>
</evidence>
<reference evidence="11" key="1">
    <citation type="submission" date="2015-06" db="EMBL/GenBank/DDBJ databases">
        <title>Genetic Architecture Underlying Mating-Type Determination in the Yeast Leucosporidium scottii and the Evolution of Mating Systems in Basidiomycetes.</title>
        <authorList>
            <person name="Maia T.M."/>
            <person name="Lopes S."/>
            <person name="Almeida J.M.G.C.F."/>
            <person name="Rosa L.H."/>
            <person name="Sampaio J.P."/>
            <person name="Goncalves P."/>
            <person name="Coelho M.A."/>
        </authorList>
    </citation>
    <scope>NUCLEOTIDE SEQUENCE</scope>
</reference>
<evidence type="ECO:0000256" key="6">
    <source>
        <dbReference type="ARBA" id="ARBA00023040"/>
    </source>
</evidence>
<evidence type="ECO:0000313" key="11">
    <source>
        <dbReference type="EMBL" id="CRX79175.1"/>
    </source>
</evidence>
<comment type="subcellular location">
    <subcellularLocation>
        <location evidence="1">Membrane</location>
        <topology evidence="1">Multi-pass membrane protein</topology>
    </subcellularLocation>
</comment>